<feature type="compositionally biased region" description="Low complexity" evidence="1">
    <location>
        <begin position="210"/>
        <end position="224"/>
    </location>
</feature>
<evidence type="ECO:0000313" key="2">
    <source>
        <dbReference type="EMBL" id="KAL3530841.1"/>
    </source>
</evidence>
<name>A0ABD3AGB8_9GENT</name>
<dbReference type="SUPFAM" id="SSF54928">
    <property type="entry name" value="RNA-binding domain, RBD"/>
    <property type="match status" value="1"/>
</dbReference>
<feature type="region of interest" description="Disordered" evidence="1">
    <location>
        <begin position="210"/>
        <end position="234"/>
    </location>
</feature>
<evidence type="ECO:0000256" key="1">
    <source>
        <dbReference type="SAM" id="MobiDB-lite"/>
    </source>
</evidence>
<keyword evidence="3" id="KW-1185">Reference proteome</keyword>
<evidence type="ECO:0000313" key="3">
    <source>
        <dbReference type="Proteomes" id="UP001630127"/>
    </source>
</evidence>
<feature type="compositionally biased region" description="Basic and acidic residues" evidence="1">
    <location>
        <begin position="35"/>
        <end position="46"/>
    </location>
</feature>
<dbReference type="EMBL" id="JBJUIK010000004">
    <property type="protein sequence ID" value="KAL3530841.1"/>
    <property type="molecule type" value="Genomic_DNA"/>
</dbReference>
<gene>
    <name evidence="2" type="ORF">ACH5RR_010163</name>
</gene>
<dbReference type="InterPro" id="IPR035979">
    <property type="entry name" value="RBD_domain_sf"/>
</dbReference>
<proteinExistence type="predicted"/>
<protein>
    <recommendedName>
        <fullName evidence="4">RRM domain-containing protein</fullName>
    </recommendedName>
</protein>
<comment type="caution">
    <text evidence="2">The sequence shown here is derived from an EMBL/GenBank/DDBJ whole genome shotgun (WGS) entry which is preliminary data.</text>
</comment>
<accession>A0ABD3AGB8</accession>
<dbReference type="Gene3D" id="3.30.70.330">
    <property type="match status" value="1"/>
</dbReference>
<dbReference type="AlphaFoldDB" id="A0ABD3AGB8"/>
<dbReference type="Proteomes" id="UP001630127">
    <property type="component" value="Unassembled WGS sequence"/>
</dbReference>
<evidence type="ECO:0008006" key="4">
    <source>
        <dbReference type="Google" id="ProtNLM"/>
    </source>
</evidence>
<sequence>MSYSRRSRYSLSPSPYMRYSRSDSRSLSRSLPSGKSKDWNLSRESSDAENPGNNLYVTGLPARVTKRDLEKHFSAEEMARRRRGRTPTLGRYLGLRIIHGIECHVIGSLYVVRGTRIAIKYPSNFFVLSVSTHSVHRRSRSGCILLTVEGFADHTLHITVDKDNTMPTTDVRGPPLSHIPRTPVSMHDRSYSPYYRDYSPDYYYGRGSRYQSASRSVSPTSTSRNISPRAQDGATRVASLQDLGKAEKGVFPERTRVPYILKLCWNLYYSLIETFIYADLSSFPFSL</sequence>
<dbReference type="InterPro" id="IPR012677">
    <property type="entry name" value="Nucleotide-bd_a/b_plait_sf"/>
</dbReference>
<organism evidence="2 3">
    <name type="scientific">Cinchona calisaya</name>
    <dbReference type="NCBI Taxonomy" id="153742"/>
    <lineage>
        <taxon>Eukaryota</taxon>
        <taxon>Viridiplantae</taxon>
        <taxon>Streptophyta</taxon>
        <taxon>Embryophyta</taxon>
        <taxon>Tracheophyta</taxon>
        <taxon>Spermatophyta</taxon>
        <taxon>Magnoliopsida</taxon>
        <taxon>eudicotyledons</taxon>
        <taxon>Gunneridae</taxon>
        <taxon>Pentapetalae</taxon>
        <taxon>asterids</taxon>
        <taxon>lamiids</taxon>
        <taxon>Gentianales</taxon>
        <taxon>Rubiaceae</taxon>
        <taxon>Cinchonoideae</taxon>
        <taxon>Cinchoneae</taxon>
        <taxon>Cinchona</taxon>
    </lineage>
</organism>
<feature type="compositionally biased region" description="Low complexity" evidence="1">
    <location>
        <begin position="9"/>
        <end position="19"/>
    </location>
</feature>
<feature type="region of interest" description="Disordered" evidence="1">
    <location>
        <begin position="1"/>
        <end position="53"/>
    </location>
</feature>
<reference evidence="2 3" key="1">
    <citation type="submission" date="2024-11" db="EMBL/GenBank/DDBJ databases">
        <title>A near-complete genome assembly of Cinchona calisaya.</title>
        <authorList>
            <person name="Lian D.C."/>
            <person name="Zhao X.W."/>
            <person name="Wei L."/>
        </authorList>
    </citation>
    <scope>NUCLEOTIDE SEQUENCE [LARGE SCALE GENOMIC DNA]</scope>
    <source>
        <tissue evidence="2">Nenye</tissue>
    </source>
</reference>